<sequence length="1185" mass="130417">MGLLKLLLLFVCLVFGLLLHSAESMVFIHFDRAPSARSKLSTAVFRYTVLGLDGSNACKKHNGCSFNCELDGQTVRPCPVDLIVLKNLTVNHSHYFLLNVTTGDGERNSSAYKWFIDTIPPTASIVSEKNYTNAERIAIDVIFSEACTGRGGFKCLNSSSCDVMVTGPAYVDASSLRTVEPDIKYSLVIALSWRSIYGRIVIKMADNFCTDQAGNQFTRTNESVIIVHFDRRPVQADFWTSVPSYEFELNRVPRTVLATNKMEDLEIFLDLRDPVVNSTEDILNALNANLGNFIPIHGKNHGNRRFVFGLRNVSRTEIITVKLQSAFLIGRSGTPVSPVTPITFLYDSTKPGVVLSTDSPGVTKETNINVIVEFTEPVFGFEASSIEVGSGRLSRQVHMVKLKTTASIILLIINLFKELSKALYSLTVVAVSQNVVSIIVPEGKANDVAGNLNMASNRLEVKHYSPPAISVALHSFVTAGILTTSLAAAVLSLSCANLGAIGASTSGTTNVIVSAPSMNLAGMVGHLQVFVLSDWLLVGPPVDYSETTRGLRWLIPREKLPWNKDSTSIWPKYESPSEGPNKLSMKYRGLSMGSTLYEIRSRHSIESNSHNISYLQHGFPMPTELLSKVGGLNGKQNVSMKNTPYGQDLDASEYFVYFLRGEPLSAVNVIKAMKNYTGVVDDKENQTMWLCSLNRWKDLEMNLFWLGVGGGSLLMTHLLILLFLRWRTGTSVPGILSVPRFELFLLILMLPCISQSSAFVIRGGTTEGIIAGTLLLAIPAALTLSVCLFLTIAIFVGGFVQYKEVKDTSTREPWYTMLSVFFAGKPTTGKWFYWKGLPSSFLPRFGFLFEDRKGPPVFVLVDHNDPNSLPKWVDSGQSGIGRMRAMGSDDSNEETKVPMSKRLLGCARSSYIILDLLRRVSLGIISGAYSSRRPNQTTVALAITLIQFLYLFTLKPYIRRRVHVVESVSLLCEAGIFGLSVSVDYSNPVKERTMGFVMLALLFISFVSQLVNEWYALIKCLIRLSRPQEPSFKLGLKCVAKGLVLPFLPRKHWSRLVTGSSQPRTGLVQVLPLSPETELERRGIGVSRGDTLSAMTATIVPVRSPNSPGLADFRGTGPTTAQTSLSEHRAGEGKQRKGYKLEPKSELKKLRELAKASFSGGSNCEEASSSYAPREHCDSDGVPYS</sequence>
<evidence type="ECO:0000313" key="5">
    <source>
        <dbReference type="Proteomes" id="UP000655225"/>
    </source>
</evidence>
<protein>
    <submittedName>
        <fullName evidence="4">Uncharacterized protein</fullName>
    </submittedName>
</protein>
<keyword evidence="2" id="KW-1133">Transmembrane helix</keyword>
<keyword evidence="5" id="KW-1185">Reference proteome</keyword>
<feature type="transmembrane region" description="Helical" evidence="2">
    <location>
        <begin position="995"/>
        <end position="1018"/>
    </location>
</feature>
<evidence type="ECO:0000256" key="2">
    <source>
        <dbReference type="SAM" id="Phobius"/>
    </source>
</evidence>
<dbReference type="OrthoDB" id="1936312at2759"/>
<feature type="compositionally biased region" description="Basic and acidic residues" evidence="1">
    <location>
        <begin position="1126"/>
        <end position="1154"/>
    </location>
</feature>
<evidence type="ECO:0000256" key="3">
    <source>
        <dbReference type="SAM" id="SignalP"/>
    </source>
</evidence>
<comment type="caution">
    <text evidence="4">The sequence shown here is derived from an EMBL/GenBank/DDBJ whole genome shotgun (WGS) entry which is preliminary data.</text>
</comment>
<reference evidence="4 5" key="1">
    <citation type="submission" date="2020-04" db="EMBL/GenBank/DDBJ databases">
        <title>Plant Genome Project.</title>
        <authorList>
            <person name="Zhang R.-G."/>
        </authorList>
    </citation>
    <scope>NUCLEOTIDE SEQUENCE [LARGE SCALE GENOMIC DNA]</scope>
    <source>
        <strain evidence="4">YNK0</strain>
        <tissue evidence="4">Leaf</tissue>
    </source>
</reference>
<dbReference type="OMA" id="SNEYFTY"/>
<evidence type="ECO:0000256" key="1">
    <source>
        <dbReference type="SAM" id="MobiDB-lite"/>
    </source>
</evidence>
<organism evidence="4 5">
    <name type="scientific">Tetracentron sinense</name>
    <name type="common">Spur-leaf</name>
    <dbReference type="NCBI Taxonomy" id="13715"/>
    <lineage>
        <taxon>Eukaryota</taxon>
        <taxon>Viridiplantae</taxon>
        <taxon>Streptophyta</taxon>
        <taxon>Embryophyta</taxon>
        <taxon>Tracheophyta</taxon>
        <taxon>Spermatophyta</taxon>
        <taxon>Magnoliopsida</taxon>
        <taxon>Trochodendrales</taxon>
        <taxon>Trochodendraceae</taxon>
        <taxon>Tetracentron</taxon>
    </lineage>
</organism>
<proteinExistence type="predicted"/>
<dbReference type="AlphaFoldDB" id="A0A834YEN4"/>
<gene>
    <name evidence="4" type="ORF">HHK36_029342</name>
</gene>
<evidence type="ECO:0000313" key="4">
    <source>
        <dbReference type="EMBL" id="KAF8378009.1"/>
    </source>
</evidence>
<dbReference type="PANTHER" id="PTHR34677">
    <property type="match status" value="1"/>
</dbReference>
<accession>A0A834YEN4</accession>
<feature type="transmembrane region" description="Helical" evidence="2">
    <location>
        <begin position="471"/>
        <end position="491"/>
    </location>
</feature>
<dbReference type="EMBL" id="JABCRI010000023">
    <property type="protein sequence ID" value="KAF8378009.1"/>
    <property type="molecule type" value="Genomic_DNA"/>
</dbReference>
<keyword evidence="2" id="KW-0472">Membrane</keyword>
<feature type="signal peptide" evidence="3">
    <location>
        <begin position="1"/>
        <end position="24"/>
    </location>
</feature>
<feature type="transmembrane region" description="Helical" evidence="2">
    <location>
        <begin position="935"/>
        <end position="952"/>
    </location>
</feature>
<feature type="region of interest" description="Disordered" evidence="1">
    <location>
        <begin position="1106"/>
        <end position="1185"/>
    </location>
</feature>
<feature type="transmembrane region" description="Helical" evidence="2">
    <location>
        <begin position="773"/>
        <end position="802"/>
    </location>
</feature>
<keyword evidence="2" id="KW-0812">Transmembrane</keyword>
<feature type="compositionally biased region" description="Polar residues" evidence="1">
    <location>
        <begin position="1159"/>
        <end position="1171"/>
    </location>
</feature>
<dbReference type="Proteomes" id="UP000655225">
    <property type="component" value="Unassembled WGS sequence"/>
</dbReference>
<dbReference type="PANTHER" id="PTHR34677:SF3">
    <property type="entry name" value="BACTERIAL IG-LIKE DOMAIN-CONTAINING PROTEIN"/>
    <property type="match status" value="1"/>
</dbReference>
<feature type="chain" id="PRO_5032558123" evidence="3">
    <location>
        <begin position="25"/>
        <end position="1185"/>
    </location>
</feature>
<keyword evidence="3" id="KW-0732">Signal</keyword>
<feature type="transmembrane region" description="Helical" evidence="2">
    <location>
        <begin position="703"/>
        <end position="723"/>
    </location>
</feature>
<name>A0A834YEN4_TETSI</name>
<feature type="transmembrane region" description="Helical" evidence="2">
    <location>
        <begin position="743"/>
        <end position="761"/>
    </location>
</feature>